<evidence type="ECO:0000313" key="11">
    <source>
        <dbReference type="Proteomes" id="UP000318148"/>
    </source>
</evidence>
<dbReference type="GO" id="GO:0032267">
    <property type="term" value="F:tRNA(Ile)-lysidine synthase activity"/>
    <property type="evidence" value="ECO:0007669"/>
    <property type="project" value="UniProtKB-EC"/>
</dbReference>
<proteinExistence type="inferred from homology"/>
<feature type="domain" description="Lysidine-tRNA(Ile) synthetase C-terminal" evidence="9">
    <location>
        <begin position="372"/>
        <end position="445"/>
    </location>
</feature>
<keyword evidence="2 8" id="KW-0963">Cytoplasm</keyword>
<name>A0A520LKN2_9GAMM</name>
<organism evidence="10 11">
    <name type="scientific">SAR92 clade bacterium</name>
    <dbReference type="NCBI Taxonomy" id="2315479"/>
    <lineage>
        <taxon>Bacteria</taxon>
        <taxon>Pseudomonadati</taxon>
        <taxon>Pseudomonadota</taxon>
        <taxon>Gammaproteobacteria</taxon>
        <taxon>Cellvibrionales</taxon>
        <taxon>Porticoccaceae</taxon>
        <taxon>SAR92 clade</taxon>
    </lineage>
</organism>
<evidence type="ECO:0000256" key="4">
    <source>
        <dbReference type="ARBA" id="ARBA00022694"/>
    </source>
</evidence>
<dbReference type="SUPFAM" id="SSF52402">
    <property type="entry name" value="Adenine nucleotide alpha hydrolases-like"/>
    <property type="match status" value="1"/>
</dbReference>
<dbReference type="NCBIfam" id="TIGR02433">
    <property type="entry name" value="lysidine_TilS_C"/>
    <property type="match status" value="1"/>
</dbReference>
<keyword evidence="4 8" id="KW-0819">tRNA processing</keyword>
<accession>A0A520LKN2</accession>
<dbReference type="Pfam" id="PF09179">
    <property type="entry name" value="TilS"/>
    <property type="match status" value="1"/>
</dbReference>
<dbReference type="InterPro" id="IPR014729">
    <property type="entry name" value="Rossmann-like_a/b/a_fold"/>
</dbReference>
<dbReference type="PANTHER" id="PTHR43033:SF1">
    <property type="entry name" value="TRNA(ILE)-LYSIDINE SYNTHASE-RELATED"/>
    <property type="match status" value="1"/>
</dbReference>
<comment type="function">
    <text evidence="8">Ligates lysine onto the cytidine present at position 34 of the AUA codon-specific tRNA(Ile) that contains the anticodon CAU, in an ATP-dependent manner. Cytidine is converted to lysidine, thus changing the amino acid specificity of the tRNA from methionine to isoleucine.</text>
</comment>
<dbReference type="GO" id="GO:0006400">
    <property type="term" value="P:tRNA modification"/>
    <property type="evidence" value="ECO:0007669"/>
    <property type="project" value="UniProtKB-UniRule"/>
</dbReference>
<evidence type="ECO:0000256" key="5">
    <source>
        <dbReference type="ARBA" id="ARBA00022741"/>
    </source>
</evidence>
<evidence type="ECO:0000256" key="8">
    <source>
        <dbReference type="HAMAP-Rule" id="MF_01161"/>
    </source>
</evidence>
<comment type="subcellular location">
    <subcellularLocation>
        <location evidence="1 8">Cytoplasm</location>
    </subcellularLocation>
</comment>
<dbReference type="Gene3D" id="1.20.59.20">
    <property type="match status" value="1"/>
</dbReference>
<dbReference type="SMART" id="SM00977">
    <property type="entry name" value="TilS_C"/>
    <property type="match status" value="1"/>
</dbReference>
<dbReference type="InterPro" id="IPR012094">
    <property type="entry name" value="tRNA_Ile_lys_synt"/>
</dbReference>
<evidence type="ECO:0000256" key="1">
    <source>
        <dbReference type="ARBA" id="ARBA00004496"/>
    </source>
</evidence>
<dbReference type="AlphaFoldDB" id="A0A520LKN2"/>
<dbReference type="InterPro" id="IPR015262">
    <property type="entry name" value="tRNA_Ile_lys_synt_subst-bd"/>
</dbReference>
<evidence type="ECO:0000256" key="7">
    <source>
        <dbReference type="ARBA" id="ARBA00048539"/>
    </source>
</evidence>
<dbReference type="NCBIfam" id="TIGR02432">
    <property type="entry name" value="lysidine_TilS_N"/>
    <property type="match status" value="1"/>
</dbReference>
<keyword evidence="5 8" id="KW-0547">Nucleotide-binding</keyword>
<sequence length="450" mass="51697">MKKDIKNMPAQIFEPIKNYLDQECQVIVAFSGGIDSSVLLDLTLKMIPLRNLLVIHVNHGLSAKSIEWEKHSKQICEAFGVKFIAEKVNISGHGKGLEAAARSARYKVFEKHLVKDGVLLQGHHFDDQVETVLYRLLRGSGSKGLTGIPKLRKLAHGMLFRPLLGMKKIDIQNYAEANSLRWVEDDSNQSSDFDRNYIRNSVLPVITKRWPDYHSRFDTLIRNSRANKQLSMAVFKQDLKFLDQKEERGGYSILLKSFAEMDKSRQKNFLLYWADSNGMQSPGHKVIGEAINSLATLSEETGPIVSFRDSEYRRYRDRLFLLDTTFFSDLETLKSQTILWNGESRLDLDPVSHLTFEKSLGFGVRYPKGIPVIIKFRQGGERSHPQERSHSNTLKKCLQEFGLEPWWRDYVPLIYYGSELVAVADLWIQKDWQADADQDGLNISWISNIR</sequence>
<protein>
    <recommendedName>
        <fullName evidence="8">tRNA(Ile)-lysidine synthase</fullName>
        <ecNumber evidence="8">6.3.4.19</ecNumber>
    </recommendedName>
    <alternativeName>
        <fullName evidence="8">tRNA(Ile)-2-lysyl-cytidine synthase</fullName>
    </alternativeName>
    <alternativeName>
        <fullName evidence="8">tRNA(Ile)-lysidine synthetase</fullName>
    </alternativeName>
</protein>
<dbReference type="CDD" id="cd01992">
    <property type="entry name" value="TilS_N"/>
    <property type="match status" value="1"/>
</dbReference>
<dbReference type="InterPro" id="IPR012795">
    <property type="entry name" value="tRNA_Ile_lys_synt_N"/>
</dbReference>
<keyword evidence="3 8" id="KW-0436">Ligase</keyword>
<dbReference type="Pfam" id="PF11734">
    <property type="entry name" value="TilS_C"/>
    <property type="match status" value="1"/>
</dbReference>
<feature type="binding site" evidence="8">
    <location>
        <begin position="31"/>
        <end position="36"/>
    </location>
    <ligand>
        <name>ATP</name>
        <dbReference type="ChEBI" id="CHEBI:30616"/>
    </ligand>
</feature>
<comment type="domain">
    <text evidence="8">The N-terminal region contains the highly conserved SGGXDS motif, predicted to be a P-loop motif involved in ATP binding.</text>
</comment>
<dbReference type="EMBL" id="SHBO01000042">
    <property type="protein sequence ID" value="RZO05447.1"/>
    <property type="molecule type" value="Genomic_DNA"/>
</dbReference>
<keyword evidence="6 8" id="KW-0067">ATP-binding</keyword>
<evidence type="ECO:0000256" key="2">
    <source>
        <dbReference type="ARBA" id="ARBA00022490"/>
    </source>
</evidence>
<dbReference type="Proteomes" id="UP000318148">
    <property type="component" value="Unassembled WGS sequence"/>
</dbReference>
<reference evidence="10 11" key="1">
    <citation type="submission" date="2019-02" db="EMBL/GenBank/DDBJ databases">
        <title>Prokaryotic population dynamics and viral predation in marine succession experiment using metagenomics: the confinement effect.</title>
        <authorList>
            <person name="Haro-Moreno J.M."/>
            <person name="Rodriguez-Valera F."/>
            <person name="Lopez-Perez M."/>
        </authorList>
    </citation>
    <scope>NUCLEOTIDE SEQUENCE [LARGE SCALE GENOMIC DNA]</scope>
    <source>
        <strain evidence="10">MED-G169</strain>
    </source>
</reference>
<dbReference type="PANTHER" id="PTHR43033">
    <property type="entry name" value="TRNA(ILE)-LYSIDINE SYNTHASE-RELATED"/>
    <property type="match status" value="1"/>
</dbReference>
<dbReference type="EC" id="6.3.4.19" evidence="8"/>
<evidence type="ECO:0000256" key="3">
    <source>
        <dbReference type="ARBA" id="ARBA00022598"/>
    </source>
</evidence>
<gene>
    <name evidence="8 10" type="primary">tilS</name>
    <name evidence="10" type="ORF">EVB02_03385</name>
</gene>
<evidence type="ECO:0000313" key="10">
    <source>
        <dbReference type="EMBL" id="RZO05447.1"/>
    </source>
</evidence>
<dbReference type="SUPFAM" id="SSF82829">
    <property type="entry name" value="MesJ substrate recognition domain-like"/>
    <property type="match status" value="1"/>
</dbReference>
<dbReference type="HAMAP" id="MF_01161">
    <property type="entry name" value="tRNA_Ile_lys_synt"/>
    <property type="match status" value="1"/>
</dbReference>
<dbReference type="InterPro" id="IPR012796">
    <property type="entry name" value="Lysidine-tRNA-synth_C"/>
</dbReference>
<comment type="caution">
    <text evidence="10">The sequence shown here is derived from an EMBL/GenBank/DDBJ whole genome shotgun (WGS) entry which is preliminary data.</text>
</comment>
<dbReference type="InterPro" id="IPR011063">
    <property type="entry name" value="TilS/TtcA_N"/>
</dbReference>
<dbReference type="Pfam" id="PF01171">
    <property type="entry name" value="ATP_bind_3"/>
    <property type="match status" value="1"/>
</dbReference>
<comment type="similarity">
    <text evidence="8">Belongs to the tRNA(Ile)-lysidine synthase family.</text>
</comment>
<comment type="catalytic activity">
    <reaction evidence="7 8">
        <text>cytidine(34) in tRNA(Ile2) + L-lysine + ATP = lysidine(34) in tRNA(Ile2) + AMP + diphosphate + H(+)</text>
        <dbReference type="Rhea" id="RHEA:43744"/>
        <dbReference type="Rhea" id="RHEA-COMP:10625"/>
        <dbReference type="Rhea" id="RHEA-COMP:10670"/>
        <dbReference type="ChEBI" id="CHEBI:15378"/>
        <dbReference type="ChEBI" id="CHEBI:30616"/>
        <dbReference type="ChEBI" id="CHEBI:32551"/>
        <dbReference type="ChEBI" id="CHEBI:33019"/>
        <dbReference type="ChEBI" id="CHEBI:82748"/>
        <dbReference type="ChEBI" id="CHEBI:83665"/>
        <dbReference type="ChEBI" id="CHEBI:456215"/>
        <dbReference type="EC" id="6.3.4.19"/>
    </reaction>
</comment>
<evidence type="ECO:0000259" key="9">
    <source>
        <dbReference type="SMART" id="SM00977"/>
    </source>
</evidence>
<dbReference type="SUPFAM" id="SSF56037">
    <property type="entry name" value="PheT/TilS domain"/>
    <property type="match status" value="1"/>
</dbReference>
<dbReference type="Gene3D" id="3.40.50.620">
    <property type="entry name" value="HUPs"/>
    <property type="match status" value="1"/>
</dbReference>
<dbReference type="GO" id="GO:0005737">
    <property type="term" value="C:cytoplasm"/>
    <property type="evidence" value="ECO:0007669"/>
    <property type="project" value="UniProtKB-SubCell"/>
</dbReference>
<dbReference type="GO" id="GO:0005524">
    <property type="term" value="F:ATP binding"/>
    <property type="evidence" value="ECO:0007669"/>
    <property type="project" value="UniProtKB-UniRule"/>
</dbReference>
<evidence type="ECO:0000256" key="6">
    <source>
        <dbReference type="ARBA" id="ARBA00022840"/>
    </source>
</evidence>